<organism evidence="1 2">
    <name type="scientific">Nocardioides imazamoxiresistens</name>
    <dbReference type="NCBI Taxonomy" id="3231893"/>
    <lineage>
        <taxon>Bacteria</taxon>
        <taxon>Bacillati</taxon>
        <taxon>Actinomycetota</taxon>
        <taxon>Actinomycetes</taxon>
        <taxon>Propionibacteriales</taxon>
        <taxon>Nocardioidaceae</taxon>
        <taxon>Nocardioides</taxon>
    </lineage>
</organism>
<protein>
    <submittedName>
        <fullName evidence="1">Uncharacterized protein</fullName>
    </submittedName>
</protein>
<comment type="caution">
    <text evidence="1">The sequence shown here is derived from an EMBL/GenBank/DDBJ whole genome shotgun (WGS) entry which is preliminary data.</text>
</comment>
<keyword evidence="2" id="KW-1185">Reference proteome</keyword>
<dbReference type="Proteomes" id="UP001268542">
    <property type="component" value="Unassembled WGS sequence"/>
</dbReference>
<evidence type="ECO:0000313" key="1">
    <source>
        <dbReference type="EMBL" id="MDT9592165.1"/>
    </source>
</evidence>
<proteinExistence type="predicted"/>
<dbReference type="EMBL" id="JAVYII010000001">
    <property type="protein sequence ID" value="MDT9592165.1"/>
    <property type="molecule type" value="Genomic_DNA"/>
</dbReference>
<name>A0ABU3PSG0_9ACTN</name>
<sequence length="103" mass="10935">MGHPEQRWADLGDAAAALLPEAPAEDDVVGYLAWRELVWGTAERLARRADADLDAPTLAAPALEGPALDGPARAVTGAALLHLAREIAAADRVARRGSFQHHR</sequence>
<accession>A0ABU3PSG0</accession>
<dbReference type="RefSeq" id="WP_315731410.1">
    <property type="nucleotide sequence ID" value="NZ_JAVYII010000001.1"/>
</dbReference>
<evidence type="ECO:0000313" key="2">
    <source>
        <dbReference type="Proteomes" id="UP001268542"/>
    </source>
</evidence>
<gene>
    <name evidence="1" type="ORF">RDV89_03755</name>
</gene>
<reference evidence="1 2" key="1">
    <citation type="submission" date="2023-08" db="EMBL/GenBank/DDBJ databases">
        <title>Nocardioides seae sp. nov., a bacterium isolated from a soil.</title>
        <authorList>
            <person name="Wang X."/>
        </authorList>
    </citation>
    <scope>NUCLEOTIDE SEQUENCE [LARGE SCALE GENOMIC DNA]</scope>
    <source>
        <strain evidence="1 2">YZH12</strain>
    </source>
</reference>